<organism evidence="1 2">
    <name type="scientific">Undibacterium baiyunense</name>
    <dbReference type="NCBI Taxonomy" id="2828731"/>
    <lineage>
        <taxon>Bacteria</taxon>
        <taxon>Pseudomonadati</taxon>
        <taxon>Pseudomonadota</taxon>
        <taxon>Betaproteobacteria</taxon>
        <taxon>Burkholderiales</taxon>
        <taxon>Oxalobacteraceae</taxon>
        <taxon>Undibacterium</taxon>
    </lineage>
</organism>
<sequence>MGLFAPHILVLNTASLSNAMPANLMTERNAWLSAMKKQILALCFPDEFSKEEFADTPSTCAVICLENLHSAQSCLAYKELIFFGKSAVCIEHALRCSGHAESMMVIGTRSLEHVALQLDICLHRFLKSLEKSVDQNKH</sequence>
<gene>
    <name evidence="1" type="ORF">KDM92_07270</name>
</gene>
<dbReference type="Proteomes" id="UP000680158">
    <property type="component" value="Unassembled WGS sequence"/>
</dbReference>
<evidence type="ECO:0000313" key="2">
    <source>
        <dbReference type="Proteomes" id="UP000680158"/>
    </source>
</evidence>
<dbReference type="EMBL" id="JAGSPM010000003">
    <property type="protein sequence ID" value="MBR7746375.1"/>
    <property type="molecule type" value="Genomic_DNA"/>
</dbReference>
<comment type="caution">
    <text evidence="1">The sequence shown here is derived from an EMBL/GenBank/DDBJ whole genome shotgun (WGS) entry which is preliminary data.</text>
</comment>
<name>A0A941I2X8_9BURK</name>
<evidence type="ECO:0000313" key="1">
    <source>
        <dbReference type="EMBL" id="MBR7746375.1"/>
    </source>
</evidence>
<proteinExistence type="predicted"/>
<reference evidence="1 2" key="1">
    <citation type="submission" date="2021-04" db="EMBL/GenBank/DDBJ databases">
        <title>novel species isolated from subtropical streams in China.</title>
        <authorList>
            <person name="Lu H."/>
        </authorList>
    </citation>
    <scope>NUCLEOTIDE SEQUENCE [LARGE SCALE GENOMIC DNA]</scope>
    <source>
        <strain evidence="1 2">BYS107W</strain>
    </source>
</reference>
<dbReference type="AlphaFoldDB" id="A0A941I2X8"/>
<protein>
    <submittedName>
        <fullName evidence="1">Uncharacterized protein</fullName>
    </submittedName>
</protein>
<accession>A0A941I2X8</accession>
<dbReference type="RefSeq" id="WP_212683712.1">
    <property type="nucleotide sequence ID" value="NZ_JAGSPM010000003.1"/>
</dbReference>
<keyword evidence="2" id="KW-1185">Reference proteome</keyword>